<dbReference type="RefSeq" id="WP_091348220.1">
    <property type="nucleotide sequence ID" value="NZ_FOIF01000002.1"/>
</dbReference>
<keyword evidence="12" id="KW-1185">Reference proteome</keyword>
<dbReference type="SUPFAM" id="SSF102114">
    <property type="entry name" value="Radical SAM enzymes"/>
    <property type="match status" value="1"/>
</dbReference>
<dbReference type="OrthoDB" id="9808022at2"/>
<dbReference type="InterPro" id="IPR013785">
    <property type="entry name" value="Aldolase_TIM"/>
</dbReference>
<sequence>MAGIYIHIPFCLKKCYYCDFISFPDIEKENEYTQSLIKEIHLQKDILKTKEWSTVFFGGGTPSLLSLNNLGKIIDELALYIDFNKIKEFTIEANPKTLTSEKLQFYKVKNINRLSLGVQTFNLRELKAIGRIHTPQDAIDTVQLAKGQGFDRISIDLIYGLPFQTLETLMESLEITYSLGINHISFYGLQVEEDTPLERMILSKELTIPDEEIQENLYLAGVEFLIKRGFKHYEVSNFALGNNIALHNYNYWLYKDYLGFGVSSYSKLGNKRYANTDNLDEYCFKLNQNNLPIKEVEILTNKEMEFEQKMLSLRTHRGLKLDEGKNIEVVKDLIYNELAYIEKDRLKLTAKGYLVSNEIINKLC</sequence>
<dbReference type="PANTHER" id="PTHR13932">
    <property type="entry name" value="COPROPORPHYRINIGEN III OXIDASE"/>
    <property type="match status" value="1"/>
</dbReference>
<proteinExistence type="inferred from homology"/>
<dbReference type="SFLD" id="SFLDF00288">
    <property type="entry name" value="HemN-like__clustered_with_nucl"/>
    <property type="match status" value="1"/>
</dbReference>
<evidence type="ECO:0000256" key="8">
    <source>
        <dbReference type="ARBA" id="ARBA00023186"/>
    </source>
</evidence>
<dbReference type="GO" id="GO:0004109">
    <property type="term" value="F:coproporphyrinogen oxidase activity"/>
    <property type="evidence" value="ECO:0007669"/>
    <property type="project" value="InterPro"/>
</dbReference>
<dbReference type="InterPro" id="IPR004559">
    <property type="entry name" value="HemW-like"/>
</dbReference>
<feature type="domain" description="Radical SAM core" evidence="10">
    <location>
        <begin position="1"/>
        <end position="231"/>
    </location>
</feature>
<evidence type="ECO:0000256" key="1">
    <source>
        <dbReference type="ARBA" id="ARBA00006100"/>
    </source>
</evidence>
<dbReference type="GO" id="GO:0046872">
    <property type="term" value="F:metal ion binding"/>
    <property type="evidence" value="ECO:0007669"/>
    <property type="project" value="UniProtKB-UniRule"/>
</dbReference>
<dbReference type="GO" id="GO:0051539">
    <property type="term" value="F:4 iron, 4 sulfur cluster binding"/>
    <property type="evidence" value="ECO:0007669"/>
    <property type="project" value="UniProtKB-UniRule"/>
</dbReference>
<dbReference type="STRING" id="1120990.SAMN03080614_1002102"/>
<dbReference type="Proteomes" id="UP000243819">
    <property type="component" value="Unassembled WGS sequence"/>
</dbReference>
<evidence type="ECO:0000256" key="6">
    <source>
        <dbReference type="ARBA" id="ARBA00023004"/>
    </source>
</evidence>
<dbReference type="AlphaFoldDB" id="A0A1H9YCJ6"/>
<keyword evidence="7 9" id="KW-0411">Iron-sulfur</keyword>
<keyword evidence="9" id="KW-0004">4Fe-4S</keyword>
<keyword evidence="6 9" id="KW-0408">Iron</keyword>
<protein>
    <recommendedName>
        <fullName evidence="2 9">Heme chaperone HemW</fullName>
    </recommendedName>
</protein>
<keyword evidence="4 9" id="KW-0949">S-adenosyl-L-methionine</keyword>
<dbReference type="InterPro" id="IPR007197">
    <property type="entry name" value="rSAM"/>
</dbReference>
<dbReference type="GO" id="GO:0006779">
    <property type="term" value="P:porphyrin-containing compound biosynthetic process"/>
    <property type="evidence" value="ECO:0007669"/>
    <property type="project" value="InterPro"/>
</dbReference>
<evidence type="ECO:0000256" key="5">
    <source>
        <dbReference type="ARBA" id="ARBA00022723"/>
    </source>
</evidence>
<comment type="subcellular location">
    <subcellularLocation>
        <location evidence="9">Cytoplasm</location>
    </subcellularLocation>
</comment>
<reference evidence="12" key="1">
    <citation type="submission" date="2016-10" db="EMBL/GenBank/DDBJ databases">
        <authorList>
            <person name="Varghese N."/>
            <person name="Submissions S."/>
        </authorList>
    </citation>
    <scope>NUCLEOTIDE SEQUENCE [LARGE SCALE GENOMIC DNA]</scope>
    <source>
        <strain evidence="12">DSM 13577</strain>
    </source>
</reference>
<organism evidence="11 12">
    <name type="scientific">Anaerobranca gottschalkii DSM 13577</name>
    <dbReference type="NCBI Taxonomy" id="1120990"/>
    <lineage>
        <taxon>Bacteria</taxon>
        <taxon>Bacillati</taxon>
        <taxon>Bacillota</taxon>
        <taxon>Clostridia</taxon>
        <taxon>Eubacteriales</taxon>
        <taxon>Proteinivoracaceae</taxon>
        <taxon>Anaerobranca</taxon>
    </lineage>
</organism>
<keyword evidence="3 9" id="KW-0349">Heme</keyword>
<dbReference type="PANTHER" id="PTHR13932:SF5">
    <property type="entry name" value="RADICAL S-ADENOSYL METHIONINE DOMAIN-CONTAINING PROTEIN 1, MITOCHONDRIAL"/>
    <property type="match status" value="1"/>
</dbReference>
<comment type="similarity">
    <text evidence="1">Belongs to the anaerobic coproporphyrinogen-III oxidase family. HemW subfamily.</text>
</comment>
<comment type="function">
    <text evidence="9">Probably acts as a heme chaperone, transferring heme to an unknown acceptor. Binds one molecule of heme per monomer, possibly covalently. Binds 1 [4Fe-4S] cluster. The cluster is coordinated with 3 cysteines and an exchangeable S-adenosyl-L-methionine.</text>
</comment>
<name>A0A1H9YCJ6_9FIRM</name>
<evidence type="ECO:0000256" key="2">
    <source>
        <dbReference type="ARBA" id="ARBA00017228"/>
    </source>
</evidence>
<keyword evidence="8 9" id="KW-0143">Chaperone</keyword>
<evidence type="ECO:0000313" key="12">
    <source>
        <dbReference type="Proteomes" id="UP000243819"/>
    </source>
</evidence>
<dbReference type="Pfam" id="PF04055">
    <property type="entry name" value="Radical_SAM"/>
    <property type="match status" value="1"/>
</dbReference>
<evidence type="ECO:0000256" key="9">
    <source>
        <dbReference type="RuleBase" id="RU364116"/>
    </source>
</evidence>
<evidence type="ECO:0000256" key="7">
    <source>
        <dbReference type="ARBA" id="ARBA00023014"/>
    </source>
</evidence>
<dbReference type="Gene3D" id="3.20.20.70">
    <property type="entry name" value="Aldolase class I"/>
    <property type="match status" value="1"/>
</dbReference>
<dbReference type="PROSITE" id="PS51918">
    <property type="entry name" value="RADICAL_SAM"/>
    <property type="match status" value="1"/>
</dbReference>
<evidence type="ECO:0000259" key="10">
    <source>
        <dbReference type="PROSITE" id="PS51918"/>
    </source>
</evidence>
<dbReference type="NCBIfam" id="TIGR00539">
    <property type="entry name" value="hemN_rel"/>
    <property type="match status" value="1"/>
</dbReference>
<dbReference type="SMART" id="SM00729">
    <property type="entry name" value="Elp3"/>
    <property type="match status" value="1"/>
</dbReference>
<dbReference type="InterPro" id="IPR058240">
    <property type="entry name" value="rSAM_sf"/>
</dbReference>
<dbReference type="EMBL" id="FOIF01000002">
    <property type="protein sequence ID" value="SES66556.1"/>
    <property type="molecule type" value="Genomic_DNA"/>
</dbReference>
<keyword evidence="5 9" id="KW-0479">Metal-binding</keyword>
<dbReference type="InterPro" id="IPR034505">
    <property type="entry name" value="Coproporphyrinogen-III_oxidase"/>
</dbReference>
<dbReference type="InterPro" id="IPR006638">
    <property type="entry name" value="Elp3/MiaA/NifB-like_rSAM"/>
</dbReference>
<gene>
    <name evidence="11" type="ORF">SAMN03080614_1002102</name>
</gene>
<keyword evidence="9" id="KW-0963">Cytoplasm</keyword>
<accession>A0A1H9YCJ6</accession>
<evidence type="ECO:0000313" key="11">
    <source>
        <dbReference type="EMBL" id="SES66556.1"/>
    </source>
</evidence>
<evidence type="ECO:0000256" key="3">
    <source>
        <dbReference type="ARBA" id="ARBA00022617"/>
    </source>
</evidence>
<evidence type="ECO:0000256" key="4">
    <source>
        <dbReference type="ARBA" id="ARBA00022691"/>
    </source>
</evidence>
<dbReference type="SFLD" id="SFLDG01065">
    <property type="entry name" value="anaerobic_coproporphyrinogen-I"/>
    <property type="match status" value="1"/>
</dbReference>
<dbReference type="SFLD" id="SFLDF00562">
    <property type="entry name" value="HemN-like__clustered_with_heat"/>
    <property type="match status" value="1"/>
</dbReference>
<dbReference type="SFLD" id="SFLDS00029">
    <property type="entry name" value="Radical_SAM"/>
    <property type="match status" value="1"/>
</dbReference>
<dbReference type="GO" id="GO:0005737">
    <property type="term" value="C:cytoplasm"/>
    <property type="evidence" value="ECO:0007669"/>
    <property type="project" value="UniProtKB-SubCell"/>
</dbReference>
<dbReference type="SFLD" id="SFLDG01082">
    <property type="entry name" value="B12-binding_domain_containing"/>
    <property type="match status" value="1"/>
</dbReference>